<feature type="region of interest" description="Disordered" evidence="1">
    <location>
        <begin position="1"/>
        <end position="25"/>
    </location>
</feature>
<evidence type="ECO:0000313" key="3">
    <source>
        <dbReference type="EMBL" id="PVD35273.1"/>
    </source>
</evidence>
<gene>
    <name evidence="3" type="ORF">C0Q70_06555</name>
</gene>
<dbReference type="EMBL" id="PZQS01000003">
    <property type="protein sequence ID" value="PVD35273.1"/>
    <property type="molecule type" value="Genomic_DNA"/>
</dbReference>
<dbReference type="InterPro" id="IPR009686">
    <property type="entry name" value="Senescence/spartin_C"/>
</dbReference>
<dbReference type="GO" id="GO:0030514">
    <property type="term" value="P:negative regulation of BMP signaling pathway"/>
    <property type="evidence" value="ECO:0007669"/>
    <property type="project" value="TreeGrafter"/>
</dbReference>
<evidence type="ECO:0000259" key="2">
    <source>
        <dbReference type="SMART" id="SM00745"/>
    </source>
</evidence>
<dbReference type="Proteomes" id="UP000245119">
    <property type="component" value="Linkage Group LG3"/>
</dbReference>
<feature type="compositionally biased region" description="Low complexity" evidence="1">
    <location>
        <begin position="1"/>
        <end position="13"/>
    </location>
</feature>
<keyword evidence="4" id="KW-1185">Reference proteome</keyword>
<dbReference type="OrthoDB" id="20821at2759"/>
<name>A0A2T7PPB9_POMCA</name>
<accession>A0A2T7PPB9</accession>
<dbReference type="GO" id="GO:0005886">
    <property type="term" value="C:plasma membrane"/>
    <property type="evidence" value="ECO:0007669"/>
    <property type="project" value="TreeGrafter"/>
</dbReference>
<dbReference type="SMART" id="SM00745">
    <property type="entry name" value="MIT"/>
    <property type="match status" value="1"/>
</dbReference>
<evidence type="ECO:0000313" key="4">
    <source>
        <dbReference type="Proteomes" id="UP000245119"/>
    </source>
</evidence>
<feature type="domain" description="MIT" evidence="2">
    <location>
        <begin position="41"/>
        <end position="120"/>
    </location>
</feature>
<dbReference type="GO" id="GO:0051301">
    <property type="term" value="P:cell division"/>
    <property type="evidence" value="ECO:0007669"/>
    <property type="project" value="TreeGrafter"/>
</dbReference>
<sequence length="576" mass="62707">MEHTTPRPLSRRSTPPPRPPPPELTESCFRSESTAMLFIDFQQQHDKAFKSVEKALAADEHGDTANAKEYYSQGLVLLDQALAVDCEHLVNATQEEKDEAKMMQMKMNKSRLQIAYRLEALQADNRPAVPELFGQSEELAVRLPSYEEAILSSSSSLSDLTLGESISAAEHEAQQLAITNGTQLFSIVDGVQIFFITPQGYVSAPSYPSSLHVVKFEDQIGRIQETSATSEMPPAFMQVGDWVYPLLPQASPILHTTYGAYIFPDLTSEEAGASVGLILPDNITDTEKHCLEDILRNFSAVQEQLATIHPEDLVEPSAPQEDSSSSMVEEIQISPDEAGKQSTSSKISKGIIIASEWISWGLGKGAQKTGELINKGSVKLRTKLQPLDQTRPVNPHIQKGMDYARKASHAAQLVSGFIVSQLGKATVALGKQLAPHIREQGKKILPSSMKTSESQSKLNSVLEVAASGVQGFGTVYLSLEKAAKALARSLANETVSIIHHRYGEEAGMLTENTLYTAGNVVATGYNINHLGVKAIAKQAAKNTSKALICSSQNGHMNQSASDSDTFMTDEKDKKKR</sequence>
<reference evidence="3 4" key="1">
    <citation type="submission" date="2018-04" db="EMBL/GenBank/DDBJ databases">
        <title>The genome of golden apple snail Pomacea canaliculata provides insight into stress tolerance and invasive adaptation.</title>
        <authorList>
            <person name="Liu C."/>
            <person name="Liu B."/>
            <person name="Ren Y."/>
            <person name="Zhang Y."/>
            <person name="Wang H."/>
            <person name="Li S."/>
            <person name="Jiang F."/>
            <person name="Yin L."/>
            <person name="Zhang G."/>
            <person name="Qian W."/>
            <person name="Fan W."/>
        </authorList>
    </citation>
    <scope>NUCLEOTIDE SEQUENCE [LARGE SCALE GENOMIC DNA]</scope>
    <source>
        <strain evidence="3">SZHN2017</strain>
        <tissue evidence="3">Muscle</tissue>
    </source>
</reference>
<feature type="region of interest" description="Disordered" evidence="1">
    <location>
        <begin position="313"/>
        <end position="344"/>
    </location>
</feature>
<dbReference type="Gene3D" id="1.20.58.80">
    <property type="entry name" value="Phosphotransferase system, lactose/cellobiose-type IIA subunit"/>
    <property type="match status" value="1"/>
</dbReference>
<organism evidence="3 4">
    <name type="scientific">Pomacea canaliculata</name>
    <name type="common">Golden apple snail</name>
    <dbReference type="NCBI Taxonomy" id="400727"/>
    <lineage>
        <taxon>Eukaryota</taxon>
        <taxon>Metazoa</taxon>
        <taxon>Spiralia</taxon>
        <taxon>Lophotrochozoa</taxon>
        <taxon>Mollusca</taxon>
        <taxon>Gastropoda</taxon>
        <taxon>Caenogastropoda</taxon>
        <taxon>Architaenioglossa</taxon>
        <taxon>Ampullarioidea</taxon>
        <taxon>Ampullariidae</taxon>
        <taxon>Pomacea</taxon>
    </lineage>
</organism>
<feature type="compositionally biased region" description="Polar residues" evidence="1">
    <location>
        <begin position="552"/>
        <end position="566"/>
    </location>
</feature>
<dbReference type="AlphaFoldDB" id="A0A2T7PPB9"/>
<protein>
    <recommendedName>
        <fullName evidence="2">MIT domain-containing protein</fullName>
    </recommendedName>
</protein>
<feature type="compositionally biased region" description="Pro residues" evidence="1">
    <location>
        <begin position="14"/>
        <end position="23"/>
    </location>
</feature>
<dbReference type="InterPro" id="IPR007330">
    <property type="entry name" value="MIT_dom"/>
</dbReference>
<evidence type="ECO:0000256" key="1">
    <source>
        <dbReference type="SAM" id="MobiDB-lite"/>
    </source>
</evidence>
<comment type="caution">
    <text evidence="3">The sequence shown here is derived from an EMBL/GenBank/DDBJ whole genome shotgun (WGS) entry which is preliminary data.</text>
</comment>
<proteinExistence type="predicted"/>
<dbReference type="PANTHER" id="PTHR21068:SF43">
    <property type="entry name" value="SPARTIN"/>
    <property type="match status" value="1"/>
</dbReference>
<feature type="region of interest" description="Disordered" evidence="1">
    <location>
        <begin position="552"/>
        <end position="576"/>
    </location>
</feature>
<dbReference type="Pfam" id="PF06911">
    <property type="entry name" value="Senescence"/>
    <property type="match status" value="1"/>
</dbReference>
<dbReference type="STRING" id="400727.A0A2T7PPB9"/>
<dbReference type="OMA" id="WQGMECA"/>
<dbReference type="PANTHER" id="PTHR21068">
    <property type="entry name" value="SPARTIN"/>
    <property type="match status" value="1"/>
</dbReference>
<dbReference type="InterPro" id="IPR045036">
    <property type="entry name" value="Spartin-like"/>
</dbReference>